<evidence type="ECO:0000256" key="7">
    <source>
        <dbReference type="ARBA" id="ARBA00048670"/>
    </source>
</evidence>
<comment type="subunit">
    <text evidence="4 8">Dimer of large and small chains.</text>
</comment>
<evidence type="ECO:0000256" key="8">
    <source>
        <dbReference type="RuleBase" id="RU368092"/>
    </source>
</evidence>
<evidence type="ECO:0000313" key="11">
    <source>
        <dbReference type="Proteomes" id="UP001168528"/>
    </source>
</evidence>
<dbReference type="EMBL" id="JAUKPO010000003">
    <property type="protein sequence ID" value="MDO1446232.1"/>
    <property type="molecule type" value="Genomic_DNA"/>
</dbReference>
<dbReference type="InterPro" id="IPR027271">
    <property type="entry name" value="Acetolactate_synth/TF_NikR_C"/>
</dbReference>
<sequence>MEHPNGYSTEVKLFVISVLTENKSGLLNAITIIFTRRKINIESINVSESEVAGVSRYTIVVKITRERAEKLVKQVRKLIEVLGAFLYEEEETHFQELALYKVPLEPFLNDSNNRIEKLIRDNFARILVIEREYIIIEKTGRKSETQKLFEELKAYGVSEFVRSGRISISKSKRRTETFLKELEELSANSLVKE</sequence>
<protein>
    <recommendedName>
        <fullName evidence="8">Acetolactate synthase small subunit</fullName>
        <shortName evidence="8">AHAS</shortName>
        <shortName evidence="8">ALS</shortName>
        <ecNumber evidence="8">2.2.1.6</ecNumber>
    </recommendedName>
    <alternativeName>
        <fullName evidence="8">Acetohydroxy-acid synthase small subunit</fullName>
    </alternativeName>
</protein>
<proteinExistence type="inferred from homology"/>
<evidence type="ECO:0000313" key="10">
    <source>
        <dbReference type="EMBL" id="MDO1446232.1"/>
    </source>
</evidence>
<organism evidence="10 11">
    <name type="scientific">Rhodocytophaga aerolata</name>
    <dbReference type="NCBI Taxonomy" id="455078"/>
    <lineage>
        <taxon>Bacteria</taxon>
        <taxon>Pseudomonadati</taxon>
        <taxon>Bacteroidota</taxon>
        <taxon>Cytophagia</taxon>
        <taxon>Cytophagales</taxon>
        <taxon>Rhodocytophagaceae</taxon>
        <taxon>Rhodocytophaga</taxon>
    </lineage>
</organism>
<keyword evidence="6 8" id="KW-0100">Branched-chain amino acid biosynthesis</keyword>
<dbReference type="InterPro" id="IPR004789">
    <property type="entry name" value="Acetalactate_synth_ssu"/>
</dbReference>
<reference evidence="10" key="1">
    <citation type="submission" date="2023-07" db="EMBL/GenBank/DDBJ databases">
        <title>The genome sequence of Rhodocytophaga aerolata KACC 12507.</title>
        <authorList>
            <person name="Zhang X."/>
        </authorList>
    </citation>
    <scope>NUCLEOTIDE SEQUENCE</scope>
    <source>
        <strain evidence="10">KACC 12507</strain>
    </source>
</reference>
<dbReference type="CDD" id="cd04878">
    <property type="entry name" value="ACT_AHAS"/>
    <property type="match status" value="1"/>
</dbReference>
<dbReference type="SUPFAM" id="SSF55021">
    <property type="entry name" value="ACT-like"/>
    <property type="match status" value="2"/>
</dbReference>
<dbReference type="Gene3D" id="3.30.70.1150">
    <property type="entry name" value="ACT-like. Chain A, domain 2"/>
    <property type="match status" value="1"/>
</dbReference>
<keyword evidence="8 10" id="KW-0808">Transferase</keyword>
<evidence type="ECO:0000256" key="2">
    <source>
        <dbReference type="ARBA" id="ARBA00005025"/>
    </source>
</evidence>
<dbReference type="NCBIfam" id="TIGR00119">
    <property type="entry name" value="acolac_sm"/>
    <property type="match status" value="1"/>
</dbReference>
<evidence type="ECO:0000256" key="1">
    <source>
        <dbReference type="ARBA" id="ARBA00004974"/>
    </source>
</evidence>
<name>A0ABT8R646_9BACT</name>
<dbReference type="Pfam" id="PF10369">
    <property type="entry name" value="ALS_ss_C"/>
    <property type="match status" value="1"/>
</dbReference>
<dbReference type="InterPro" id="IPR019455">
    <property type="entry name" value="Acetolactate_synth_ssu_C"/>
</dbReference>
<dbReference type="InterPro" id="IPR054480">
    <property type="entry name" value="AHAS_small-like_ACT"/>
</dbReference>
<dbReference type="InterPro" id="IPR045865">
    <property type="entry name" value="ACT-like_dom_sf"/>
</dbReference>
<comment type="similarity">
    <text evidence="3 8">Belongs to the acetolactate synthase small subunit family.</text>
</comment>
<dbReference type="GO" id="GO:0003984">
    <property type="term" value="F:acetolactate synthase activity"/>
    <property type="evidence" value="ECO:0007669"/>
    <property type="project" value="UniProtKB-EC"/>
</dbReference>
<dbReference type="PROSITE" id="PS51671">
    <property type="entry name" value="ACT"/>
    <property type="match status" value="1"/>
</dbReference>
<comment type="function">
    <text evidence="8">Catalyzes the conversion of 2 pyruvate molecules into acetolactate in the first common step of the biosynthetic pathway of the branched-amino acids such as leucine, isoleucine, and valine.</text>
</comment>
<dbReference type="RefSeq" id="WP_302037032.1">
    <property type="nucleotide sequence ID" value="NZ_JAUKPO010000003.1"/>
</dbReference>
<keyword evidence="5 8" id="KW-0028">Amino-acid biosynthesis</keyword>
<gene>
    <name evidence="10" type="primary">ilvN</name>
    <name evidence="10" type="ORF">Q0590_08215</name>
</gene>
<accession>A0ABT8R646</accession>
<dbReference type="Gene3D" id="3.30.70.260">
    <property type="match status" value="1"/>
</dbReference>
<dbReference type="Proteomes" id="UP001168528">
    <property type="component" value="Unassembled WGS sequence"/>
</dbReference>
<evidence type="ECO:0000256" key="3">
    <source>
        <dbReference type="ARBA" id="ARBA00006341"/>
    </source>
</evidence>
<evidence type="ECO:0000256" key="4">
    <source>
        <dbReference type="ARBA" id="ARBA00011744"/>
    </source>
</evidence>
<comment type="caution">
    <text evidence="10">The sequence shown here is derived from an EMBL/GenBank/DDBJ whole genome shotgun (WGS) entry which is preliminary data.</text>
</comment>
<evidence type="ECO:0000259" key="9">
    <source>
        <dbReference type="PROSITE" id="PS51671"/>
    </source>
</evidence>
<dbReference type="InterPro" id="IPR039557">
    <property type="entry name" value="AHAS_ACT"/>
</dbReference>
<keyword evidence="11" id="KW-1185">Reference proteome</keyword>
<dbReference type="PANTHER" id="PTHR30239">
    <property type="entry name" value="ACETOLACTATE SYNTHASE SMALL SUBUNIT"/>
    <property type="match status" value="1"/>
</dbReference>
<dbReference type="Pfam" id="PF22629">
    <property type="entry name" value="ACT_AHAS_ss"/>
    <property type="match status" value="1"/>
</dbReference>
<comment type="catalytic activity">
    <reaction evidence="7 8">
        <text>2 pyruvate + H(+) = (2S)-2-acetolactate + CO2</text>
        <dbReference type="Rhea" id="RHEA:25249"/>
        <dbReference type="ChEBI" id="CHEBI:15361"/>
        <dbReference type="ChEBI" id="CHEBI:15378"/>
        <dbReference type="ChEBI" id="CHEBI:16526"/>
        <dbReference type="ChEBI" id="CHEBI:58476"/>
        <dbReference type="EC" id="2.2.1.6"/>
    </reaction>
</comment>
<comment type="pathway">
    <text evidence="2 8">Amino-acid biosynthesis; L-valine biosynthesis; L-valine from pyruvate: step 1/4.</text>
</comment>
<evidence type="ECO:0000256" key="5">
    <source>
        <dbReference type="ARBA" id="ARBA00022605"/>
    </source>
</evidence>
<dbReference type="InterPro" id="IPR002912">
    <property type="entry name" value="ACT_dom"/>
</dbReference>
<dbReference type="PANTHER" id="PTHR30239:SF0">
    <property type="entry name" value="ACETOLACTATE SYNTHASE SMALL SUBUNIT 1, CHLOROPLASTIC"/>
    <property type="match status" value="1"/>
</dbReference>
<feature type="domain" description="ACT" evidence="9">
    <location>
        <begin position="15"/>
        <end position="89"/>
    </location>
</feature>
<dbReference type="EC" id="2.2.1.6" evidence="8"/>
<evidence type="ECO:0000256" key="6">
    <source>
        <dbReference type="ARBA" id="ARBA00023304"/>
    </source>
</evidence>
<comment type="pathway">
    <text evidence="1 8">Amino-acid biosynthesis; L-isoleucine biosynthesis; L-isoleucine from 2-oxobutanoate: step 1/4.</text>
</comment>